<evidence type="ECO:0000256" key="6">
    <source>
        <dbReference type="ARBA" id="ARBA00023136"/>
    </source>
</evidence>
<dbReference type="OrthoDB" id="73141at2"/>
<evidence type="ECO:0000313" key="10">
    <source>
        <dbReference type="Proteomes" id="UP000019151"/>
    </source>
</evidence>
<dbReference type="Proteomes" id="UP000019151">
    <property type="component" value="Chromosome"/>
</dbReference>
<feature type="transmembrane region" description="Helical" evidence="7">
    <location>
        <begin position="80"/>
        <end position="98"/>
    </location>
</feature>
<feature type="transmembrane region" description="Helical" evidence="7">
    <location>
        <begin position="51"/>
        <end position="73"/>
    </location>
</feature>
<dbReference type="GO" id="GO:0005886">
    <property type="term" value="C:plasma membrane"/>
    <property type="evidence" value="ECO:0007669"/>
    <property type="project" value="UniProtKB-SubCell"/>
</dbReference>
<dbReference type="InterPro" id="IPR051907">
    <property type="entry name" value="DoxX-like_oxidoreductase"/>
</dbReference>
<reference evidence="9 10" key="1">
    <citation type="journal article" date="2014" name="Genome Announc.">
        <title>Genome Sequence and Methylome of Soil Bacterium Gemmatirosa kalamazoonensis KBS708T, a Member of the Rarely Cultivated Gemmatimonadetes Phylum.</title>
        <authorList>
            <person name="Debruyn J.M."/>
            <person name="Radosevich M."/>
            <person name="Wommack K.E."/>
            <person name="Polson S.W."/>
            <person name="Hauser L.J."/>
            <person name="Fawaz M.N."/>
            <person name="Korlach J."/>
            <person name="Tsai Y.C."/>
        </authorList>
    </citation>
    <scope>NUCLEOTIDE SEQUENCE [LARGE SCALE GENOMIC DNA]</scope>
    <source>
        <strain evidence="9 10">KBS708</strain>
    </source>
</reference>
<dbReference type="AlphaFoldDB" id="W0RB97"/>
<feature type="signal peptide" evidence="8">
    <location>
        <begin position="1"/>
        <end position="27"/>
    </location>
</feature>
<dbReference type="STRING" id="861299.J421_0832"/>
<dbReference type="EMBL" id="CP007128">
    <property type="protein sequence ID" value="AHG88369.1"/>
    <property type="molecule type" value="Genomic_DNA"/>
</dbReference>
<evidence type="ECO:0000256" key="3">
    <source>
        <dbReference type="ARBA" id="ARBA00022475"/>
    </source>
</evidence>
<feature type="chain" id="PRO_5004794740" evidence="8">
    <location>
        <begin position="28"/>
        <end position="141"/>
    </location>
</feature>
<evidence type="ECO:0000256" key="7">
    <source>
        <dbReference type="SAM" id="Phobius"/>
    </source>
</evidence>
<name>W0RB97_9BACT</name>
<dbReference type="KEGG" id="gba:J421_0832"/>
<dbReference type="eggNOG" id="COG2259">
    <property type="taxonomic scope" value="Bacteria"/>
</dbReference>
<comment type="subcellular location">
    <subcellularLocation>
        <location evidence="1">Cell membrane</location>
        <topology evidence="1">Multi-pass membrane protein</topology>
    </subcellularLocation>
</comment>
<gene>
    <name evidence="9" type="ORF">J421_0832</name>
</gene>
<accession>W0RB97</accession>
<dbReference type="RefSeq" id="WP_104023014.1">
    <property type="nucleotide sequence ID" value="NZ_CP007128.1"/>
</dbReference>
<keyword evidence="5 7" id="KW-1133">Transmembrane helix</keyword>
<evidence type="ECO:0000256" key="1">
    <source>
        <dbReference type="ARBA" id="ARBA00004651"/>
    </source>
</evidence>
<dbReference type="Pfam" id="PF07681">
    <property type="entry name" value="DoxX"/>
    <property type="match status" value="1"/>
</dbReference>
<sequence length="141" mass="14428">MKLFRTTLAQADLGLFILRLAAGGTFAAHGGQKLFGFGIAGVTGAFTQMGAPMPGVTAPIIAVLEFAGGLALVAGLLTRLAALGLIIDMAGAIAIVHYKNGYFLPTGVEFVLLLLSCALTLLVAGPGAYSLDALLGRRARR</sequence>
<dbReference type="HOGENOM" id="CLU_058421_3_2_0"/>
<evidence type="ECO:0000256" key="5">
    <source>
        <dbReference type="ARBA" id="ARBA00022989"/>
    </source>
</evidence>
<organism evidence="9 10">
    <name type="scientific">Gemmatirosa kalamazoonensis</name>
    <dbReference type="NCBI Taxonomy" id="861299"/>
    <lineage>
        <taxon>Bacteria</taxon>
        <taxon>Pseudomonadati</taxon>
        <taxon>Gemmatimonadota</taxon>
        <taxon>Gemmatimonadia</taxon>
        <taxon>Gemmatimonadales</taxon>
        <taxon>Gemmatimonadaceae</taxon>
        <taxon>Gemmatirosa</taxon>
    </lineage>
</organism>
<keyword evidence="4 7" id="KW-0812">Transmembrane</keyword>
<comment type="similarity">
    <text evidence="2">Belongs to the DoxX family.</text>
</comment>
<proteinExistence type="inferred from homology"/>
<dbReference type="FunCoup" id="W0RB97">
    <property type="interactions" value="56"/>
</dbReference>
<protein>
    <submittedName>
        <fullName evidence="9">DoxX family protein</fullName>
    </submittedName>
</protein>
<dbReference type="InterPro" id="IPR032808">
    <property type="entry name" value="DoxX"/>
</dbReference>
<keyword evidence="10" id="KW-1185">Reference proteome</keyword>
<keyword evidence="3" id="KW-1003">Cell membrane</keyword>
<keyword evidence="6 7" id="KW-0472">Membrane</keyword>
<evidence type="ECO:0000256" key="2">
    <source>
        <dbReference type="ARBA" id="ARBA00006679"/>
    </source>
</evidence>
<dbReference type="PANTHER" id="PTHR33452">
    <property type="entry name" value="OXIDOREDUCTASE CATD-RELATED"/>
    <property type="match status" value="1"/>
</dbReference>
<dbReference type="InParanoid" id="W0RB97"/>
<evidence type="ECO:0000256" key="8">
    <source>
        <dbReference type="SAM" id="SignalP"/>
    </source>
</evidence>
<feature type="transmembrane region" description="Helical" evidence="7">
    <location>
        <begin position="110"/>
        <end position="131"/>
    </location>
</feature>
<evidence type="ECO:0000256" key="4">
    <source>
        <dbReference type="ARBA" id="ARBA00022692"/>
    </source>
</evidence>
<dbReference type="PANTHER" id="PTHR33452:SF1">
    <property type="entry name" value="INNER MEMBRANE PROTEIN YPHA-RELATED"/>
    <property type="match status" value="1"/>
</dbReference>
<evidence type="ECO:0000313" key="9">
    <source>
        <dbReference type="EMBL" id="AHG88369.1"/>
    </source>
</evidence>
<keyword evidence="8" id="KW-0732">Signal</keyword>